<sequence length="46" mass="5002">MAIAILVGLLTIAEAIDASVTKDVTAILVFILLWCLVYDVVTLIKR</sequence>
<reference evidence="2" key="1">
    <citation type="submission" date="2020-03" db="EMBL/GenBank/DDBJ databases">
        <title>The deep terrestrial virosphere.</title>
        <authorList>
            <person name="Holmfeldt K."/>
            <person name="Nilsson E."/>
            <person name="Simone D."/>
            <person name="Lopez-Fernandez M."/>
            <person name="Wu X."/>
            <person name="de Brujin I."/>
            <person name="Lundin D."/>
            <person name="Andersson A."/>
            <person name="Bertilsson S."/>
            <person name="Dopson M."/>
        </authorList>
    </citation>
    <scope>NUCLEOTIDE SEQUENCE</scope>
    <source>
        <strain evidence="3">MM415B04097</strain>
        <strain evidence="2">TM448A00108</strain>
    </source>
</reference>
<organism evidence="2">
    <name type="scientific">viral metagenome</name>
    <dbReference type="NCBI Taxonomy" id="1070528"/>
    <lineage>
        <taxon>unclassified sequences</taxon>
        <taxon>metagenomes</taxon>
        <taxon>organismal metagenomes</taxon>
    </lineage>
</organism>
<gene>
    <name evidence="3" type="ORF">MM415B04097_0016</name>
    <name evidence="2" type="ORF">TM448A00108_0009</name>
</gene>
<keyword evidence="1" id="KW-0472">Membrane</keyword>
<evidence type="ECO:0000313" key="3">
    <source>
        <dbReference type="EMBL" id="QJA93854.1"/>
    </source>
</evidence>
<evidence type="ECO:0000256" key="1">
    <source>
        <dbReference type="SAM" id="Phobius"/>
    </source>
</evidence>
<keyword evidence="1" id="KW-0812">Transmembrane</keyword>
<feature type="transmembrane region" description="Helical" evidence="1">
    <location>
        <begin position="25"/>
        <end position="44"/>
    </location>
</feature>
<dbReference type="EMBL" id="MT143976">
    <property type="protein sequence ID" value="QJA44382.1"/>
    <property type="molecule type" value="Genomic_DNA"/>
</dbReference>
<name>A0A6H1ZA94_9ZZZZ</name>
<proteinExistence type="predicted"/>
<keyword evidence="1" id="KW-1133">Transmembrane helix</keyword>
<protein>
    <submittedName>
        <fullName evidence="2">Uncharacterized protein</fullName>
    </submittedName>
</protein>
<dbReference type="EMBL" id="MT143182">
    <property type="protein sequence ID" value="QJA93854.1"/>
    <property type="molecule type" value="Genomic_DNA"/>
</dbReference>
<accession>A0A6H1ZA94</accession>
<dbReference type="AlphaFoldDB" id="A0A6H1ZA94"/>
<evidence type="ECO:0000313" key="2">
    <source>
        <dbReference type="EMBL" id="QJA44382.1"/>
    </source>
</evidence>